<dbReference type="PROSITE" id="PS50043">
    <property type="entry name" value="HTH_LUXR_2"/>
    <property type="match status" value="1"/>
</dbReference>
<dbReference type="CDD" id="cd06170">
    <property type="entry name" value="LuxR_C_like"/>
    <property type="match status" value="1"/>
</dbReference>
<dbReference type="GO" id="GO:0006355">
    <property type="term" value="P:regulation of DNA-templated transcription"/>
    <property type="evidence" value="ECO:0007669"/>
    <property type="project" value="InterPro"/>
</dbReference>
<dbReference type="InterPro" id="IPR000792">
    <property type="entry name" value="Tscrpt_reg_LuxR_C"/>
</dbReference>
<protein>
    <submittedName>
        <fullName evidence="3">Transcriptional regulator, LuxR family</fullName>
    </submittedName>
</protein>
<proteinExistence type="predicted"/>
<dbReference type="SMART" id="SM00421">
    <property type="entry name" value="HTH_LUXR"/>
    <property type="match status" value="1"/>
</dbReference>
<dbReference type="InParanoid" id="C8X7K8"/>
<keyword evidence="1" id="KW-0238">DNA-binding</keyword>
<dbReference type="Gene3D" id="1.25.40.10">
    <property type="entry name" value="Tetratricopeptide repeat domain"/>
    <property type="match status" value="2"/>
</dbReference>
<keyword evidence="4" id="KW-1185">Reference proteome</keyword>
<feature type="domain" description="HTH luxR-type" evidence="2">
    <location>
        <begin position="488"/>
        <end position="553"/>
    </location>
</feature>
<dbReference type="InterPro" id="IPR036388">
    <property type="entry name" value="WH-like_DNA-bd_sf"/>
</dbReference>
<dbReference type="Proteomes" id="UP000002218">
    <property type="component" value="Chromosome"/>
</dbReference>
<reference evidence="3 4" key="2">
    <citation type="journal article" date="2010" name="Stand. Genomic Sci.">
        <title>Complete genome sequence of Nakamurella multipartita type strain (Y-104).</title>
        <authorList>
            <person name="Tice H."/>
            <person name="Mayilraj S."/>
            <person name="Sims D."/>
            <person name="Lapidus A."/>
            <person name="Nolan M."/>
            <person name="Lucas S."/>
            <person name="Glavina Del Rio T."/>
            <person name="Copeland A."/>
            <person name="Cheng J.F."/>
            <person name="Meincke L."/>
            <person name="Bruce D."/>
            <person name="Goodwin L."/>
            <person name="Pitluck S."/>
            <person name="Ivanova N."/>
            <person name="Mavromatis K."/>
            <person name="Ovchinnikova G."/>
            <person name="Pati A."/>
            <person name="Chen A."/>
            <person name="Palaniappan K."/>
            <person name="Land M."/>
            <person name="Hauser L."/>
            <person name="Chang Y.J."/>
            <person name="Jeffries C.D."/>
            <person name="Detter J.C."/>
            <person name="Brettin T."/>
            <person name="Rohde M."/>
            <person name="Goker M."/>
            <person name="Bristow J."/>
            <person name="Eisen J.A."/>
            <person name="Markowitz V."/>
            <person name="Hugenholtz P."/>
            <person name="Kyrpides N.C."/>
            <person name="Klenk H.P."/>
            <person name="Chen F."/>
        </authorList>
    </citation>
    <scope>NUCLEOTIDE SEQUENCE [LARGE SCALE GENOMIC DNA]</scope>
    <source>
        <strain evidence="4">ATCC 700099 / DSM 44233 / CIP 104796 / JCM 9543 / NBRC 105858 / Y-104</strain>
    </source>
</reference>
<sequence length="562" mass="59718">MLYPWRMNDADVTVQPEPLAQARQASADRRFGAALEAFGRAGPVAGLAADDLMAWSGAAWWLGRTEEALRLAELGHRRLLADGSMTRAAQEAIGLGFLLMLRGDLAEGSGWIQRGRSLLEQSPDELAAGYSAQFAAEDALRGGGDLDRAVDRARHAREIAQRVGDHALLSLALMTEGTARLSGGAVTEGLSLLDEAMLPVQAGAVPPDFAGNLYCQMIAICWELSDLRRAREWTEAVARWCEGFDSAVMFSGICRMHQVQLRQVAGEWDVAAEQARIVCTELIGMNVAVMAEGHYLRADLLRLRGRIGEAEAAYVQAHELGRDPQPGLALLRAQSGQVGAAVAALNSSLAGHRGPAYGRAPVLRALVDVAVEAHDLDRARGACAELSQIARRWGSDGLLAAAAQADGVVAVAGGRPADAVAPLRDAVARWRELEAPYDCARTRTVLAEALAALGDNSSARLERQAAERTLTVLGAVVDLRRLAGGPGTTASPGGLTARETEILALVARGDTNRQVAQALVISEKTVARHLANVHRKLGVSTRTAAVAWARRNGLHDGPPDLH</sequence>
<evidence type="ECO:0000256" key="1">
    <source>
        <dbReference type="ARBA" id="ARBA00023125"/>
    </source>
</evidence>
<dbReference type="EMBL" id="CP001737">
    <property type="protein sequence ID" value="ACV78961.1"/>
    <property type="molecule type" value="Genomic_DNA"/>
</dbReference>
<reference evidence="4" key="1">
    <citation type="submission" date="2009-09" db="EMBL/GenBank/DDBJ databases">
        <title>The complete genome of Nakamurella multipartita DSM 44233.</title>
        <authorList>
            <consortium name="US DOE Joint Genome Institute (JGI-PGF)"/>
            <person name="Lucas S."/>
            <person name="Copeland A."/>
            <person name="Lapidus A."/>
            <person name="Glavina del Rio T."/>
            <person name="Dalin E."/>
            <person name="Tice H."/>
            <person name="Bruce D."/>
            <person name="Goodwin L."/>
            <person name="Pitluck S."/>
            <person name="Kyrpides N."/>
            <person name="Mavromatis K."/>
            <person name="Ivanova N."/>
            <person name="Ovchinnikova G."/>
            <person name="Sims D."/>
            <person name="Meincke L."/>
            <person name="Brettin T."/>
            <person name="Detter J.C."/>
            <person name="Han C."/>
            <person name="Larimer F."/>
            <person name="Land M."/>
            <person name="Hauser L."/>
            <person name="Markowitz V."/>
            <person name="Cheng J.-F."/>
            <person name="Hugenholtz P."/>
            <person name="Woyke T."/>
            <person name="Wu D."/>
            <person name="Klenk H.-P."/>
            <person name="Eisen J.A."/>
        </authorList>
    </citation>
    <scope>NUCLEOTIDE SEQUENCE [LARGE SCALE GENOMIC DNA]</scope>
    <source>
        <strain evidence="4">ATCC 700099 / DSM 44233 / CIP 104796 / JCM 9543 / NBRC 105858 / Y-104</strain>
    </source>
</reference>
<dbReference type="AlphaFoldDB" id="C8X7K8"/>
<dbReference type="GO" id="GO:0003677">
    <property type="term" value="F:DNA binding"/>
    <property type="evidence" value="ECO:0007669"/>
    <property type="project" value="UniProtKB-KW"/>
</dbReference>
<evidence type="ECO:0000259" key="2">
    <source>
        <dbReference type="PROSITE" id="PS50043"/>
    </source>
</evidence>
<dbReference type="PANTHER" id="PTHR43214">
    <property type="entry name" value="TWO-COMPONENT RESPONSE REGULATOR"/>
    <property type="match status" value="1"/>
</dbReference>
<dbReference type="PROSITE" id="PS00622">
    <property type="entry name" value="HTH_LUXR_1"/>
    <property type="match status" value="1"/>
</dbReference>
<evidence type="ECO:0000313" key="4">
    <source>
        <dbReference type="Proteomes" id="UP000002218"/>
    </source>
</evidence>
<dbReference type="SUPFAM" id="SSF46894">
    <property type="entry name" value="C-terminal effector domain of the bipartite response regulators"/>
    <property type="match status" value="1"/>
</dbReference>
<dbReference type="KEGG" id="nml:Namu_2609"/>
<dbReference type="PRINTS" id="PR00038">
    <property type="entry name" value="HTHLUXR"/>
</dbReference>
<dbReference type="InterPro" id="IPR039420">
    <property type="entry name" value="WalR-like"/>
</dbReference>
<dbReference type="STRING" id="479431.Namu_2609"/>
<gene>
    <name evidence="3" type="ordered locus">Namu_2609</name>
</gene>
<accession>C8X7K8</accession>
<dbReference type="HOGENOM" id="CLU_034929_0_0_11"/>
<dbReference type="SUPFAM" id="SSF48452">
    <property type="entry name" value="TPR-like"/>
    <property type="match status" value="2"/>
</dbReference>
<dbReference type="InterPro" id="IPR016032">
    <property type="entry name" value="Sig_transdc_resp-reg_C-effctor"/>
</dbReference>
<dbReference type="Pfam" id="PF00196">
    <property type="entry name" value="GerE"/>
    <property type="match status" value="1"/>
</dbReference>
<dbReference type="PANTHER" id="PTHR43214:SF43">
    <property type="entry name" value="TWO-COMPONENT RESPONSE REGULATOR"/>
    <property type="match status" value="1"/>
</dbReference>
<dbReference type="eggNOG" id="COG2909">
    <property type="taxonomic scope" value="Bacteria"/>
</dbReference>
<dbReference type="InterPro" id="IPR011990">
    <property type="entry name" value="TPR-like_helical_dom_sf"/>
</dbReference>
<dbReference type="Gene3D" id="1.10.10.10">
    <property type="entry name" value="Winged helix-like DNA-binding domain superfamily/Winged helix DNA-binding domain"/>
    <property type="match status" value="1"/>
</dbReference>
<name>C8X7K8_NAKMY</name>
<evidence type="ECO:0000313" key="3">
    <source>
        <dbReference type="EMBL" id="ACV78961.1"/>
    </source>
</evidence>
<organism evidence="3 4">
    <name type="scientific">Nakamurella multipartita (strain ATCC 700099 / DSM 44233 / CIP 104796 / JCM 9543 / NBRC 105858 / Y-104)</name>
    <name type="common">Microsphaera multipartita</name>
    <dbReference type="NCBI Taxonomy" id="479431"/>
    <lineage>
        <taxon>Bacteria</taxon>
        <taxon>Bacillati</taxon>
        <taxon>Actinomycetota</taxon>
        <taxon>Actinomycetes</taxon>
        <taxon>Nakamurellales</taxon>
        <taxon>Nakamurellaceae</taxon>
        <taxon>Nakamurella</taxon>
    </lineage>
</organism>